<dbReference type="InterPro" id="IPR050026">
    <property type="entry name" value="PHA_gran_PhaM_N"/>
</dbReference>
<dbReference type="NCBIfam" id="NF043076">
    <property type="entry name" value="PHA_gran_PhaM"/>
    <property type="match status" value="1"/>
</dbReference>
<accession>A0ABS7SIB3</accession>
<protein>
    <recommendedName>
        <fullName evidence="4">Transcriptional regulator</fullName>
    </recommendedName>
</protein>
<dbReference type="EMBL" id="JAFBIL020000001">
    <property type="protein sequence ID" value="MBZ2205767.1"/>
    <property type="molecule type" value="Genomic_DNA"/>
</dbReference>
<name>A0ABS7SIB3_9BURK</name>
<keyword evidence="3" id="KW-1185">Reference proteome</keyword>
<organism evidence="2 3">
    <name type="scientific">Massilia soli</name>
    <dbReference type="NCBI Taxonomy" id="2792854"/>
    <lineage>
        <taxon>Bacteria</taxon>
        <taxon>Pseudomonadati</taxon>
        <taxon>Pseudomonadota</taxon>
        <taxon>Betaproteobacteria</taxon>
        <taxon>Burkholderiales</taxon>
        <taxon>Oxalobacteraceae</taxon>
        <taxon>Telluria group</taxon>
        <taxon>Massilia</taxon>
    </lineage>
</organism>
<gene>
    <name evidence="2" type="ORF">I4X03_000665</name>
</gene>
<evidence type="ECO:0000256" key="1">
    <source>
        <dbReference type="SAM" id="MobiDB-lite"/>
    </source>
</evidence>
<comment type="caution">
    <text evidence="2">The sequence shown here is derived from an EMBL/GenBank/DDBJ whole genome shotgun (WGS) entry which is preliminary data.</text>
</comment>
<evidence type="ECO:0000313" key="3">
    <source>
        <dbReference type="Proteomes" id="UP000809349"/>
    </source>
</evidence>
<evidence type="ECO:0008006" key="4">
    <source>
        <dbReference type="Google" id="ProtNLM"/>
    </source>
</evidence>
<reference evidence="2 3" key="1">
    <citation type="submission" date="2021-08" db="EMBL/GenBank/DDBJ databases">
        <title>Massilia sp. R798.</title>
        <authorList>
            <person name="Baek J.H."/>
            <person name="Jung H.S."/>
            <person name="Kim K.R."/>
            <person name="Jeon C.O."/>
        </authorList>
    </citation>
    <scope>NUCLEOTIDE SEQUENCE [LARGE SCALE GENOMIC DNA]</scope>
    <source>
        <strain evidence="2 3">R798</strain>
    </source>
</reference>
<evidence type="ECO:0000313" key="2">
    <source>
        <dbReference type="EMBL" id="MBZ2205767.1"/>
    </source>
</evidence>
<proteinExistence type="predicted"/>
<feature type="region of interest" description="Disordered" evidence="1">
    <location>
        <begin position="167"/>
        <end position="195"/>
    </location>
</feature>
<sequence length="195" mass="19955">MQNSQMPNMSGVGAVTDTLEFVKNLWGGMGVPGMTAPTLSVDDLDKKITDLKAVEAWLALNTSMVRGTIQALEVQRGTLAALKSMGDAFAKAAAQPAAGKDAPGATAMPQFADPAAWWNTLQDQFKQAVSSAMSPDAMAEATARAHDAASKMTAGMPGAEIGQAVVDSMTKAASGGAGKKDQGKARAQKPGTSAE</sequence>
<dbReference type="Proteomes" id="UP000809349">
    <property type="component" value="Unassembled WGS sequence"/>
</dbReference>